<dbReference type="Pfam" id="PF01035">
    <property type="entry name" value="DNA_binding_1"/>
    <property type="match status" value="1"/>
</dbReference>
<dbReference type="CDD" id="cd06445">
    <property type="entry name" value="ATase"/>
    <property type="match status" value="1"/>
</dbReference>
<protein>
    <recommendedName>
        <fullName evidence="3">methylated-DNA--[protein]-cysteine S-methyltransferase</fullName>
        <ecNumber evidence="3">2.1.1.63</ecNumber>
    </recommendedName>
</protein>
<evidence type="ECO:0000256" key="2">
    <source>
        <dbReference type="ARBA" id="ARBA00008711"/>
    </source>
</evidence>
<keyword evidence="4" id="KW-0489">Methyltransferase</keyword>
<proteinExistence type="inferred from homology"/>
<dbReference type="FunFam" id="1.10.10.10:FF:000214">
    <property type="entry name" value="Methylated-DNA--protein-cysteine methyltransferase"/>
    <property type="match status" value="1"/>
</dbReference>
<dbReference type="GO" id="GO:0006281">
    <property type="term" value="P:DNA repair"/>
    <property type="evidence" value="ECO:0007669"/>
    <property type="project" value="UniProtKB-KW"/>
</dbReference>
<dbReference type="PROSITE" id="PS00374">
    <property type="entry name" value="MGMT"/>
    <property type="match status" value="1"/>
</dbReference>
<evidence type="ECO:0000256" key="7">
    <source>
        <dbReference type="ARBA" id="ARBA00023204"/>
    </source>
</evidence>
<organism evidence="10">
    <name type="scientific">marine metagenome</name>
    <dbReference type="NCBI Taxonomy" id="408172"/>
    <lineage>
        <taxon>unclassified sequences</taxon>
        <taxon>metagenomes</taxon>
        <taxon>ecological metagenomes</taxon>
    </lineage>
</organism>
<comment type="similarity">
    <text evidence="2">Belongs to the MGMT family.</text>
</comment>
<dbReference type="PANTHER" id="PTHR10815">
    <property type="entry name" value="METHYLATED-DNA--PROTEIN-CYSTEINE METHYLTRANSFERASE"/>
    <property type="match status" value="1"/>
</dbReference>
<dbReference type="GO" id="GO:0003908">
    <property type="term" value="F:methylated-DNA-[protein]-cysteine S-methyltransferase activity"/>
    <property type="evidence" value="ECO:0007669"/>
    <property type="project" value="UniProtKB-EC"/>
</dbReference>
<evidence type="ECO:0000259" key="9">
    <source>
        <dbReference type="Pfam" id="PF01035"/>
    </source>
</evidence>
<dbReference type="GO" id="GO:0032259">
    <property type="term" value="P:methylation"/>
    <property type="evidence" value="ECO:0007669"/>
    <property type="project" value="UniProtKB-KW"/>
</dbReference>
<feature type="domain" description="Methylated-DNA-[protein]-cysteine S-methyltransferase DNA binding" evidence="9">
    <location>
        <begin position="66"/>
        <end position="145"/>
    </location>
</feature>
<dbReference type="NCBIfam" id="TIGR00589">
    <property type="entry name" value="ogt"/>
    <property type="match status" value="1"/>
</dbReference>
<dbReference type="InterPro" id="IPR036388">
    <property type="entry name" value="WH-like_DNA-bd_sf"/>
</dbReference>
<dbReference type="InterPro" id="IPR001497">
    <property type="entry name" value="MethylDNA_cys_MeTrfase_AS"/>
</dbReference>
<dbReference type="AlphaFoldDB" id="A0A381VJL3"/>
<evidence type="ECO:0000256" key="6">
    <source>
        <dbReference type="ARBA" id="ARBA00022763"/>
    </source>
</evidence>
<name>A0A381VJL3_9ZZZZ</name>
<evidence type="ECO:0000256" key="4">
    <source>
        <dbReference type="ARBA" id="ARBA00022603"/>
    </source>
</evidence>
<comment type="catalytic activity">
    <reaction evidence="1">
        <text>a 4-O-methyl-thymidine in DNA + L-cysteinyl-[protein] = a thymidine in DNA + S-methyl-L-cysteinyl-[protein]</text>
        <dbReference type="Rhea" id="RHEA:53428"/>
        <dbReference type="Rhea" id="RHEA-COMP:10131"/>
        <dbReference type="Rhea" id="RHEA-COMP:10132"/>
        <dbReference type="Rhea" id="RHEA-COMP:13555"/>
        <dbReference type="Rhea" id="RHEA-COMP:13556"/>
        <dbReference type="ChEBI" id="CHEBI:29950"/>
        <dbReference type="ChEBI" id="CHEBI:82612"/>
        <dbReference type="ChEBI" id="CHEBI:137386"/>
        <dbReference type="ChEBI" id="CHEBI:137387"/>
        <dbReference type="EC" id="2.1.1.63"/>
    </reaction>
</comment>
<evidence type="ECO:0000256" key="1">
    <source>
        <dbReference type="ARBA" id="ARBA00001286"/>
    </source>
</evidence>
<dbReference type="Gene3D" id="1.10.10.10">
    <property type="entry name" value="Winged helix-like DNA-binding domain superfamily/Winged helix DNA-binding domain"/>
    <property type="match status" value="1"/>
</dbReference>
<accession>A0A381VJL3</accession>
<comment type="catalytic activity">
    <reaction evidence="8">
        <text>a 6-O-methyl-2'-deoxyguanosine in DNA + L-cysteinyl-[protein] = S-methyl-L-cysteinyl-[protein] + a 2'-deoxyguanosine in DNA</text>
        <dbReference type="Rhea" id="RHEA:24000"/>
        <dbReference type="Rhea" id="RHEA-COMP:10131"/>
        <dbReference type="Rhea" id="RHEA-COMP:10132"/>
        <dbReference type="Rhea" id="RHEA-COMP:11367"/>
        <dbReference type="Rhea" id="RHEA-COMP:11368"/>
        <dbReference type="ChEBI" id="CHEBI:29950"/>
        <dbReference type="ChEBI" id="CHEBI:82612"/>
        <dbReference type="ChEBI" id="CHEBI:85445"/>
        <dbReference type="ChEBI" id="CHEBI:85448"/>
        <dbReference type="EC" id="2.1.1.63"/>
    </reaction>
</comment>
<keyword evidence="7" id="KW-0234">DNA repair</keyword>
<dbReference type="SUPFAM" id="SSF46767">
    <property type="entry name" value="Methylated DNA-protein cysteine methyltransferase, C-terminal domain"/>
    <property type="match status" value="1"/>
</dbReference>
<reference evidence="10" key="1">
    <citation type="submission" date="2018-05" db="EMBL/GenBank/DDBJ databases">
        <authorList>
            <person name="Lanie J.A."/>
            <person name="Ng W.-L."/>
            <person name="Kazmierczak K.M."/>
            <person name="Andrzejewski T.M."/>
            <person name="Davidsen T.M."/>
            <person name="Wayne K.J."/>
            <person name="Tettelin H."/>
            <person name="Glass J.I."/>
            <person name="Rusch D."/>
            <person name="Podicherti R."/>
            <person name="Tsui H.-C.T."/>
            <person name="Winkler M.E."/>
        </authorList>
    </citation>
    <scope>NUCLEOTIDE SEQUENCE</scope>
</reference>
<dbReference type="EC" id="2.1.1.63" evidence="3"/>
<sequence length="146" mass="16397">MEIKIVNSPIGNFSSVYGELGLKKLIYIKHNKSKQPTDKNLQILINQFFSQNGLQDLPTYELIGTKFQKKVWDYLSKIPRGTTESYSSVARKIGTPGAARAVGTACRLNPIPLFIPCHRVVKSDNSIGEFGLGKDNKRFLLDLERL</sequence>
<dbReference type="PANTHER" id="PTHR10815:SF13">
    <property type="entry name" value="METHYLATED-DNA--PROTEIN-CYSTEINE METHYLTRANSFERASE"/>
    <property type="match status" value="1"/>
</dbReference>
<evidence type="ECO:0000256" key="8">
    <source>
        <dbReference type="ARBA" id="ARBA00049348"/>
    </source>
</evidence>
<dbReference type="EMBL" id="UINC01009019">
    <property type="protein sequence ID" value="SVA40526.1"/>
    <property type="molecule type" value="Genomic_DNA"/>
</dbReference>
<keyword evidence="6" id="KW-0227">DNA damage</keyword>
<evidence type="ECO:0000313" key="10">
    <source>
        <dbReference type="EMBL" id="SVA40526.1"/>
    </source>
</evidence>
<evidence type="ECO:0000256" key="5">
    <source>
        <dbReference type="ARBA" id="ARBA00022679"/>
    </source>
</evidence>
<gene>
    <name evidence="10" type="ORF">METZ01_LOCUS93380</name>
</gene>
<evidence type="ECO:0000256" key="3">
    <source>
        <dbReference type="ARBA" id="ARBA00011918"/>
    </source>
</evidence>
<dbReference type="InterPro" id="IPR036217">
    <property type="entry name" value="MethylDNA_cys_MeTrfase_DNAb"/>
</dbReference>
<keyword evidence="5" id="KW-0808">Transferase</keyword>
<dbReference type="InterPro" id="IPR014048">
    <property type="entry name" value="MethylDNA_cys_MeTrfase_DNA-bd"/>
</dbReference>